<feature type="compositionally biased region" description="Low complexity" evidence="1">
    <location>
        <begin position="272"/>
        <end position="286"/>
    </location>
</feature>
<evidence type="ECO:0000313" key="2">
    <source>
        <dbReference type="EMBL" id="EGO25195.1"/>
    </source>
</evidence>
<reference evidence="2" key="1">
    <citation type="submission" date="2011-04" db="EMBL/GenBank/DDBJ databases">
        <title>Evolution of plant cell wall degrading machinery underlies the functional diversity of forest fungi.</title>
        <authorList>
            <consortium name="US DOE Joint Genome Institute (JGI-PGF)"/>
            <person name="Eastwood D.C."/>
            <person name="Floudas D."/>
            <person name="Binder M."/>
            <person name="Majcherczyk A."/>
            <person name="Schneider P."/>
            <person name="Aerts A."/>
            <person name="Asiegbu F.O."/>
            <person name="Baker S.E."/>
            <person name="Barry K."/>
            <person name="Bendiksby M."/>
            <person name="Blumentritt M."/>
            <person name="Coutinho P.M."/>
            <person name="Cullen D."/>
            <person name="Cullen D."/>
            <person name="Gathman A."/>
            <person name="Goodell B."/>
            <person name="Henrissat B."/>
            <person name="Ihrmark K."/>
            <person name="Kauserud H."/>
            <person name="Kohler A."/>
            <person name="LaButti K."/>
            <person name="Lapidus A."/>
            <person name="Lavin J.L."/>
            <person name="Lee Y.-H."/>
            <person name="Lindquist E."/>
            <person name="Lilly W."/>
            <person name="Lucas S."/>
            <person name="Morin E."/>
            <person name="Murat C."/>
            <person name="Oguiza J.A."/>
            <person name="Park J."/>
            <person name="Pisabarro A.G."/>
            <person name="Riley R."/>
            <person name="Rosling A."/>
            <person name="Salamov A."/>
            <person name="Schmidt O."/>
            <person name="Schmutz J."/>
            <person name="Skrede I."/>
            <person name="Stenlid J."/>
            <person name="Wiebenga A."/>
            <person name="Xie X."/>
            <person name="Kues U."/>
            <person name="Hibbett D.S."/>
            <person name="Hoffmeister D."/>
            <person name="Hogberg N."/>
            <person name="Martin F."/>
            <person name="Grigoriev I.V."/>
            <person name="Watkinson S.C."/>
        </authorList>
    </citation>
    <scope>NUCLEOTIDE SEQUENCE</scope>
    <source>
        <strain evidence="2">S7.9</strain>
    </source>
</reference>
<dbReference type="AlphaFoldDB" id="F8NUC1"/>
<feature type="compositionally biased region" description="Low complexity" evidence="1">
    <location>
        <begin position="7"/>
        <end position="18"/>
    </location>
</feature>
<dbReference type="EMBL" id="GL945433">
    <property type="protein sequence ID" value="EGO25195.1"/>
    <property type="molecule type" value="Genomic_DNA"/>
</dbReference>
<feature type="region of interest" description="Disordered" evidence="1">
    <location>
        <begin position="1"/>
        <end position="101"/>
    </location>
</feature>
<gene>
    <name evidence="2" type="ORF">SERLADRAFT_436953</name>
</gene>
<accession>F8NUC1</accession>
<feature type="compositionally biased region" description="Basic and acidic residues" evidence="1">
    <location>
        <begin position="249"/>
        <end position="258"/>
    </location>
</feature>
<sequence length="346" mass="36639">MPNSKNSTSSLSTTVISSIRRKPKITYQSPSADVPATLRIEGPRPSFSRTISSRYGSSSSSPKPISMPPPPSTVRPVSSGKGTAHSARKRDKFATGSSLPLYHPLGRLALSLPELDPSTIGLSAPLVVDDANRRSSGRARRPAAKVRDADETNDSISQATNANTSTLEAKEKQSPRRRRNGGGGNKRKRREGDDGDATYPAKRTRNPRGAVAAPTSTTARTPTSDISPPQSVVRATGSPSVADSAAEAPEEKKPERRTTRSRGALLRRDSSASEATVTSVSVSVAARQKNEETTEADKPNELPAAEPADGGVKVQVASTRTSLDKGDEAIGQDAESKEEHSGQRKE</sequence>
<protein>
    <submittedName>
        <fullName evidence="2">Uncharacterized protein</fullName>
    </submittedName>
</protein>
<feature type="compositionally biased region" description="Low complexity" evidence="1">
    <location>
        <begin position="210"/>
        <end position="224"/>
    </location>
</feature>
<dbReference type="Proteomes" id="UP000008064">
    <property type="component" value="Unassembled WGS sequence"/>
</dbReference>
<organism>
    <name type="scientific">Serpula lacrymans var. lacrymans (strain S7.9)</name>
    <name type="common">Dry rot fungus</name>
    <dbReference type="NCBI Taxonomy" id="578457"/>
    <lineage>
        <taxon>Eukaryota</taxon>
        <taxon>Fungi</taxon>
        <taxon>Dikarya</taxon>
        <taxon>Basidiomycota</taxon>
        <taxon>Agaricomycotina</taxon>
        <taxon>Agaricomycetes</taxon>
        <taxon>Agaricomycetidae</taxon>
        <taxon>Boletales</taxon>
        <taxon>Coniophorineae</taxon>
        <taxon>Serpulaceae</taxon>
        <taxon>Serpula</taxon>
    </lineage>
</organism>
<feature type="compositionally biased region" description="Basic and acidic residues" evidence="1">
    <location>
        <begin position="322"/>
        <end position="346"/>
    </location>
</feature>
<feature type="compositionally biased region" description="Polar residues" evidence="1">
    <location>
        <begin position="154"/>
        <end position="167"/>
    </location>
</feature>
<dbReference type="RefSeq" id="XP_007317317.1">
    <property type="nucleotide sequence ID" value="XM_007317255.1"/>
</dbReference>
<feature type="compositionally biased region" description="Basic residues" evidence="1">
    <location>
        <begin position="135"/>
        <end position="144"/>
    </location>
</feature>
<dbReference type="KEGG" id="sla:SERLADRAFT_436953"/>
<feature type="compositionally biased region" description="Basic and acidic residues" evidence="1">
    <location>
        <begin position="288"/>
        <end position="300"/>
    </location>
</feature>
<feature type="compositionally biased region" description="Low complexity" evidence="1">
    <location>
        <begin position="46"/>
        <end position="64"/>
    </location>
</feature>
<dbReference type="GeneID" id="18814779"/>
<evidence type="ECO:0000256" key="1">
    <source>
        <dbReference type="SAM" id="MobiDB-lite"/>
    </source>
</evidence>
<name>F8NUC1_SERL9</name>
<feature type="region of interest" description="Disordered" evidence="1">
    <location>
        <begin position="116"/>
        <end position="346"/>
    </location>
</feature>
<dbReference type="OrthoDB" id="2676123at2759"/>
<dbReference type="HOGENOM" id="CLU_063484_1_0_1"/>
<proteinExistence type="predicted"/>
<feature type="compositionally biased region" description="Basic residues" evidence="1">
    <location>
        <begin position="175"/>
        <end position="189"/>
    </location>
</feature>